<sequence length="186" mass="21701">MNYLSSFILPVIILWLVFRFYIRTLNKLKRYRVIIEESKKNVDVALAKRYDTISQMINVAKSYARYEKNTFTDLAKLRDGYSIKDFNKTIKNQDQAIDKIFALAEAYPELRSSDEFLNLQKEIDDENEQLAAAKRIVNNNISMLNQEVVSFPNSIVASMNGIKELDFLSEDNLENKKSIDSFDYEI</sequence>
<evidence type="ECO:0000256" key="5">
    <source>
        <dbReference type="ARBA" id="ARBA00023136"/>
    </source>
</evidence>
<keyword evidence="3 7" id="KW-0812">Transmembrane</keyword>
<accession>A0A095Z8V3</accession>
<keyword evidence="6" id="KW-0175">Coiled coil</keyword>
<dbReference type="Pfam" id="PF04011">
    <property type="entry name" value="LemA"/>
    <property type="match status" value="1"/>
</dbReference>
<dbReference type="InterPro" id="IPR023353">
    <property type="entry name" value="LemA-like_dom_sf"/>
</dbReference>
<feature type="coiled-coil region" evidence="6">
    <location>
        <begin position="116"/>
        <end position="147"/>
    </location>
</feature>
<evidence type="ECO:0000256" key="7">
    <source>
        <dbReference type="SAM" id="Phobius"/>
    </source>
</evidence>
<dbReference type="PANTHER" id="PTHR34478:SF1">
    <property type="entry name" value="PROTEIN LEMA"/>
    <property type="match status" value="1"/>
</dbReference>
<evidence type="ECO:0000313" key="8">
    <source>
        <dbReference type="EMBL" id="KGF04889.1"/>
    </source>
</evidence>
<feature type="transmembrane region" description="Helical" evidence="7">
    <location>
        <begin position="6"/>
        <end position="22"/>
    </location>
</feature>
<dbReference type="eggNOG" id="COG1704">
    <property type="taxonomic scope" value="Bacteria"/>
</dbReference>
<keyword evidence="5 7" id="KW-0472">Membrane</keyword>
<dbReference type="PANTHER" id="PTHR34478">
    <property type="entry name" value="PROTEIN LEMA"/>
    <property type="match status" value="1"/>
</dbReference>
<evidence type="ECO:0000256" key="6">
    <source>
        <dbReference type="SAM" id="Coils"/>
    </source>
</evidence>
<comment type="subcellular location">
    <subcellularLocation>
        <location evidence="1">Membrane</location>
        <topology evidence="1">Single-pass membrane protein</topology>
    </subcellularLocation>
</comment>
<keyword evidence="4 7" id="KW-1133">Transmembrane helix</keyword>
<evidence type="ECO:0000256" key="4">
    <source>
        <dbReference type="ARBA" id="ARBA00022989"/>
    </source>
</evidence>
<organism evidence="8 9">
    <name type="scientific">Anaerococcus lactolyticus S7-1-13</name>
    <dbReference type="NCBI Taxonomy" id="1284686"/>
    <lineage>
        <taxon>Bacteria</taxon>
        <taxon>Bacillati</taxon>
        <taxon>Bacillota</taxon>
        <taxon>Tissierellia</taxon>
        <taxon>Tissierellales</taxon>
        <taxon>Peptoniphilaceae</taxon>
        <taxon>Anaerococcus</taxon>
    </lineage>
</organism>
<dbReference type="OrthoDB" id="9804152at2"/>
<protein>
    <submittedName>
        <fullName evidence="8">LemA family protein</fullName>
    </submittedName>
</protein>
<dbReference type="EMBL" id="JRMW01000024">
    <property type="protein sequence ID" value="KGF04889.1"/>
    <property type="molecule type" value="Genomic_DNA"/>
</dbReference>
<evidence type="ECO:0000313" key="9">
    <source>
        <dbReference type="Proteomes" id="UP000029579"/>
    </source>
</evidence>
<dbReference type="Proteomes" id="UP000029579">
    <property type="component" value="Unassembled WGS sequence"/>
</dbReference>
<evidence type="ECO:0000256" key="1">
    <source>
        <dbReference type="ARBA" id="ARBA00004167"/>
    </source>
</evidence>
<dbReference type="GO" id="GO:0016020">
    <property type="term" value="C:membrane"/>
    <property type="evidence" value="ECO:0007669"/>
    <property type="project" value="UniProtKB-SubCell"/>
</dbReference>
<comment type="similarity">
    <text evidence="2">Belongs to the LemA family.</text>
</comment>
<evidence type="ECO:0000256" key="3">
    <source>
        <dbReference type="ARBA" id="ARBA00022692"/>
    </source>
</evidence>
<dbReference type="Gene3D" id="1.20.1440.20">
    <property type="entry name" value="LemA-like domain"/>
    <property type="match status" value="1"/>
</dbReference>
<dbReference type="SUPFAM" id="SSF140478">
    <property type="entry name" value="LemA-like"/>
    <property type="match status" value="1"/>
</dbReference>
<dbReference type="RefSeq" id="WP_037326685.1">
    <property type="nucleotide sequence ID" value="NZ_JRMW01000024.1"/>
</dbReference>
<gene>
    <name evidence="8" type="ORF">HMPREF1630_02390</name>
</gene>
<dbReference type="AlphaFoldDB" id="A0A095Z8V3"/>
<reference evidence="8 9" key="1">
    <citation type="submission" date="2014-07" db="EMBL/GenBank/DDBJ databases">
        <authorList>
            <person name="McCorrison J."/>
            <person name="Sanka R."/>
            <person name="Torralba M."/>
            <person name="Gillis M."/>
            <person name="Haft D.H."/>
            <person name="Methe B."/>
            <person name="Sutton G."/>
            <person name="Nelson K.E."/>
        </authorList>
    </citation>
    <scope>NUCLEOTIDE SEQUENCE [LARGE SCALE GENOMIC DNA]</scope>
    <source>
        <strain evidence="8 9">S7-1-13</strain>
    </source>
</reference>
<evidence type="ECO:0000256" key="2">
    <source>
        <dbReference type="ARBA" id="ARBA00008854"/>
    </source>
</evidence>
<comment type="caution">
    <text evidence="8">The sequence shown here is derived from an EMBL/GenBank/DDBJ whole genome shotgun (WGS) entry which is preliminary data.</text>
</comment>
<name>A0A095Z8V3_9FIRM</name>
<dbReference type="InterPro" id="IPR007156">
    <property type="entry name" value="MamQ_LemA"/>
</dbReference>
<proteinExistence type="inferred from homology"/>